<dbReference type="InterPro" id="IPR001766">
    <property type="entry name" value="Fork_head_dom"/>
</dbReference>
<dbReference type="InterPro" id="IPR008984">
    <property type="entry name" value="SMAD_FHA_dom_sf"/>
</dbReference>
<dbReference type="InterPro" id="IPR000253">
    <property type="entry name" value="FHA_dom"/>
</dbReference>
<organism evidence="10 11">
    <name type="scientific">Rhizophlyctis rosea</name>
    <dbReference type="NCBI Taxonomy" id="64517"/>
    <lineage>
        <taxon>Eukaryota</taxon>
        <taxon>Fungi</taxon>
        <taxon>Fungi incertae sedis</taxon>
        <taxon>Chytridiomycota</taxon>
        <taxon>Chytridiomycota incertae sedis</taxon>
        <taxon>Chytridiomycetes</taxon>
        <taxon>Rhizophlyctidales</taxon>
        <taxon>Rhizophlyctidaceae</taxon>
        <taxon>Rhizophlyctis</taxon>
    </lineage>
</organism>
<evidence type="ECO:0000259" key="9">
    <source>
        <dbReference type="PROSITE" id="PS50039"/>
    </source>
</evidence>
<dbReference type="Pfam" id="PF00250">
    <property type="entry name" value="Forkhead"/>
    <property type="match status" value="1"/>
</dbReference>
<dbReference type="InterPro" id="IPR018122">
    <property type="entry name" value="TF_fork_head_CS_1"/>
</dbReference>
<dbReference type="SMART" id="SM00240">
    <property type="entry name" value="FHA"/>
    <property type="match status" value="1"/>
</dbReference>
<evidence type="ECO:0000256" key="7">
    <source>
        <dbReference type="SAM" id="MobiDB-lite"/>
    </source>
</evidence>
<dbReference type="GO" id="GO:0000978">
    <property type="term" value="F:RNA polymerase II cis-regulatory region sequence-specific DNA binding"/>
    <property type="evidence" value="ECO:0007669"/>
    <property type="project" value="TreeGrafter"/>
</dbReference>
<comment type="caution">
    <text evidence="10">The sequence shown here is derived from an EMBL/GenBank/DDBJ whole genome shotgun (WGS) entry which is preliminary data.</text>
</comment>
<feature type="compositionally biased region" description="Basic and acidic residues" evidence="7">
    <location>
        <begin position="178"/>
        <end position="192"/>
    </location>
</feature>
<dbReference type="PROSITE" id="PS00657">
    <property type="entry name" value="FORK_HEAD_1"/>
    <property type="match status" value="1"/>
</dbReference>
<accession>A0AAD5SCC5</accession>
<keyword evidence="3 6" id="KW-0238">DNA-binding</keyword>
<evidence type="ECO:0000256" key="4">
    <source>
        <dbReference type="ARBA" id="ARBA00023163"/>
    </source>
</evidence>
<feature type="region of interest" description="Disordered" evidence="7">
    <location>
        <begin position="351"/>
        <end position="374"/>
    </location>
</feature>
<keyword evidence="11" id="KW-1185">Reference proteome</keyword>
<dbReference type="InterPro" id="IPR036388">
    <property type="entry name" value="WH-like_DNA-bd_sf"/>
</dbReference>
<dbReference type="PROSITE" id="PS50039">
    <property type="entry name" value="FORK_HEAD_3"/>
    <property type="match status" value="1"/>
</dbReference>
<dbReference type="Pfam" id="PF00498">
    <property type="entry name" value="FHA"/>
    <property type="match status" value="1"/>
</dbReference>
<dbReference type="PANTHER" id="PTHR45881">
    <property type="entry name" value="CHECKPOINT SUPPRESSOR 1-LIKE, ISOFORM A-RELATED"/>
    <property type="match status" value="1"/>
</dbReference>
<evidence type="ECO:0000256" key="5">
    <source>
        <dbReference type="ARBA" id="ARBA00023242"/>
    </source>
</evidence>
<protein>
    <submittedName>
        <fullName evidence="10">Transcription factor</fullName>
    </submittedName>
</protein>
<evidence type="ECO:0000256" key="2">
    <source>
        <dbReference type="ARBA" id="ARBA00023015"/>
    </source>
</evidence>
<feature type="compositionally biased region" description="Polar residues" evidence="7">
    <location>
        <begin position="203"/>
        <end position="221"/>
    </location>
</feature>
<feature type="domain" description="Fork-head" evidence="9">
    <location>
        <begin position="250"/>
        <end position="341"/>
    </location>
</feature>
<sequence>MNSSEAPATLADRVGQSPFSFLSQRDPLSNPQLAAEALQDHLPLLKSYMASPDTQQQQPQTPVHAYAKLEGTDFTYFLRKLQVMVGRKISPSDQVDVHLGNVKSISRQHARIQFNFITGKFEMAIYGKNGAWIDGKHVPANAEPVPLEQGTKIRIGEVEMFFILPRTENQTVMPLPLPDHKLTRDTTDEQPSKRQRRNRPSDIDTSFQPMPSRYGSLQLSPDSGEKARKKPGARGTIAGAQGPNGETPQRPPLSYAALISEAINSTEEGRITLKDMYAYISGKYPFYGMDSPGWQNCLRHTLSLHKAFVKKRRTDRGKGAWWSLDPEHEHLISPMTRRNGRGEFEHHQINFQQSPGLGDTSDDAASPQSAMMQSPLDQRALQQRYGLHAGFGFGEESGGFGEE</sequence>
<dbReference type="PANTHER" id="PTHR45881:SF1">
    <property type="entry name" value="FORK HEAD PROTEIN HOMOLOG 2"/>
    <property type="match status" value="1"/>
</dbReference>
<dbReference type="GO" id="GO:0000981">
    <property type="term" value="F:DNA-binding transcription factor activity, RNA polymerase II-specific"/>
    <property type="evidence" value="ECO:0007669"/>
    <property type="project" value="TreeGrafter"/>
</dbReference>
<dbReference type="Proteomes" id="UP001212841">
    <property type="component" value="Unassembled WGS sequence"/>
</dbReference>
<keyword evidence="2" id="KW-0805">Transcription regulation</keyword>
<dbReference type="CDD" id="cd22701">
    <property type="entry name" value="FHA_FKH1-like"/>
    <property type="match status" value="1"/>
</dbReference>
<feature type="domain" description="FHA" evidence="8">
    <location>
        <begin position="83"/>
        <end position="138"/>
    </location>
</feature>
<dbReference type="EMBL" id="JADGJD010000514">
    <property type="protein sequence ID" value="KAJ3050433.1"/>
    <property type="molecule type" value="Genomic_DNA"/>
</dbReference>
<dbReference type="SUPFAM" id="SSF46785">
    <property type="entry name" value="Winged helix' DNA-binding domain"/>
    <property type="match status" value="1"/>
</dbReference>
<dbReference type="Gene3D" id="2.60.200.20">
    <property type="match status" value="1"/>
</dbReference>
<proteinExistence type="predicted"/>
<keyword evidence="5 6" id="KW-0539">Nucleus</keyword>
<dbReference type="Gene3D" id="1.10.10.10">
    <property type="entry name" value="Winged helix-like DNA-binding domain superfamily/Winged helix DNA-binding domain"/>
    <property type="match status" value="1"/>
</dbReference>
<dbReference type="SMART" id="SM00339">
    <property type="entry name" value="FH"/>
    <property type="match status" value="1"/>
</dbReference>
<reference evidence="10" key="1">
    <citation type="submission" date="2020-05" db="EMBL/GenBank/DDBJ databases">
        <title>Phylogenomic resolution of chytrid fungi.</title>
        <authorList>
            <person name="Stajich J.E."/>
            <person name="Amses K."/>
            <person name="Simmons R."/>
            <person name="Seto K."/>
            <person name="Myers J."/>
            <person name="Bonds A."/>
            <person name="Quandt C.A."/>
            <person name="Barry K."/>
            <person name="Liu P."/>
            <person name="Grigoriev I."/>
            <person name="Longcore J.E."/>
            <person name="James T.Y."/>
        </authorList>
    </citation>
    <scope>NUCLEOTIDE SEQUENCE</scope>
    <source>
        <strain evidence="10">JEL0318</strain>
    </source>
</reference>
<dbReference type="GO" id="GO:0005634">
    <property type="term" value="C:nucleus"/>
    <property type="evidence" value="ECO:0007669"/>
    <property type="project" value="UniProtKB-SubCell"/>
</dbReference>
<dbReference type="SUPFAM" id="SSF49879">
    <property type="entry name" value="SMAD/FHA domain"/>
    <property type="match status" value="1"/>
</dbReference>
<dbReference type="InterPro" id="IPR036390">
    <property type="entry name" value="WH_DNA-bd_sf"/>
</dbReference>
<dbReference type="PROSITE" id="PS50006">
    <property type="entry name" value="FHA_DOMAIN"/>
    <property type="match status" value="1"/>
</dbReference>
<name>A0AAD5SCC5_9FUNG</name>
<feature type="region of interest" description="Disordered" evidence="7">
    <location>
        <begin position="172"/>
        <end position="252"/>
    </location>
</feature>
<evidence type="ECO:0000256" key="1">
    <source>
        <dbReference type="ARBA" id="ARBA00004123"/>
    </source>
</evidence>
<feature type="DNA-binding region" description="Fork-head" evidence="6">
    <location>
        <begin position="250"/>
        <end position="341"/>
    </location>
</feature>
<gene>
    <name evidence="10" type="primary">FKH2</name>
    <name evidence="10" type="ORF">HK097_008611</name>
</gene>
<evidence type="ECO:0000256" key="3">
    <source>
        <dbReference type="ARBA" id="ARBA00023125"/>
    </source>
</evidence>
<evidence type="ECO:0000259" key="8">
    <source>
        <dbReference type="PROSITE" id="PS50006"/>
    </source>
</evidence>
<comment type="subcellular location">
    <subcellularLocation>
        <location evidence="1 6">Nucleus</location>
    </subcellularLocation>
</comment>
<evidence type="ECO:0000313" key="11">
    <source>
        <dbReference type="Proteomes" id="UP001212841"/>
    </source>
</evidence>
<dbReference type="AlphaFoldDB" id="A0AAD5SCC5"/>
<evidence type="ECO:0000313" key="10">
    <source>
        <dbReference type="EMBL" id="KAJ3050433.1"/>
    </source>
</evidence>
<dbReference type="PRINTS" id="PR00053">
    <property type="entry name" value="FORKHEAD"/>
</dbReference>
<evidence type="ECO:0000256" key="6">
    <source>
        <dbReference type="PROSITE-ProRule" id="PRU00089"/>
    </source>
</evidence>
<dbReference type="CDD" id="cd00059">
    <property type="entry name" value="FH_FOX"/>
    <property type="match status" value="1"/>
</dbReference>
<keyword evidence="4" id="KW-0804">Transcription</keyword>